<name>A0A178JDA7_9VIBR</name>
<dbReference type="Proteomes" id="UP000094761">
    <property type="component" value="Unassembled WGS sequence"/>
</dbReference>
<evidence type="ECO:0000313" key="2">
    <source>
        <dbReference type="Proteomes" id="UP000094761"/>
    </source>
</evidence>
<dbReference type="EMBL" id="LUAX01000001">
    <property type="protein sequence ID" value="OAN00163.1"/>
    <property type="molecule type" value="Genomic_DNA"/>
</dbReference>
<dbReference type="AlphaFoldDB" id="A0A178JDA7"/>
<evidence type="ECO:0000313" key="1">
    <source>
        <dbReference type="EMBL" id="OAN00163.1"/>
    </source>
</evidence>
<sequence>MHIQDAIRKKNVREINRLKPSIIHDLIDKPHTVKVEYLVYRGGFGREAVSRFLSLIISIIAVLLSCDDSFKYKCIIFHIHLKVFGMSKR</sequence>
<reference evidence="1 2" key="1">
    <citation type="submission" date="2016-03" db="EMBL/GenBank/DDBJ databases">
        <title>Draft genome sequence of the Vibrio tubiashii subs. europaeus.</title>
        <authorList>
            <person name="Spinard E."/>
            <person name="Dubert J."/>
            <person name="Nelson D.R."/>
            <person name="Barja J.L."/>
        </authorList>
    </citation>
    <scope>NUCLEOTIDE SEQUENCE [LARGE SCALE GENOMIC DNA]</scope>
    <source>
        <strain evidence="2">PP-638</strain>
    </source>
</reference>
<protein>
    <submittedName>
        <fullName evidence="1">Uncharacterized protein</fullName>
    </submittedName>
</protein>
<gene>
    <name evidence="1" type="ORF">AZ468_03290</name>
</gene>
<accession>A0A178JDA7</accession>
<proteinExistence type="predicted"/>
<organism evidence="1 2">
    <name type="scientific">Vibrio europaeus</name>
    <dbReference type="NCBI Taxonomy" id="300876"/>
    <lineage>
        <taxon>Bacteria</taxon>
        <taxon>Pseudomonadati</taxon>
        <taxon>Pseudomonadota</taxon>
        <taxon>Gammaproteobacteria</taxon>
        <taxon>Vibrionales</taxon>
        <taxon>Vibrionaceae</taxon>
        <taxon>Vibrio</taxon>
        <taxon>Vibrio oreintalis group</taxon>
    </lineage>
</organism>
<comment type="caution">
    <text evidence="1">The sequence shown here is derived from an EMBL/GenBank/DDBJ whole genome shotgun (WGS) entry which is preliminary data.</text>
</comment>